<dbReference type="Gene3D" id="3.40.30.10">
    <property type="entry name" value="Glutaredoxin"/>
    <property type="match status" value="1"/>
</dbReference>
<proteinExistence type="predicted"/>
<evidence type="ECO:0000256" key="1">
    <source>
        <dbReference type="SAM" id="MobiDB-lite"/>
    </source>
</evidence>
<sequence>MQTLVIEGPMNEMAEKKIKKLNNEIDSGKHIFLFLFMVGCGPCNSTKEPWLKIKTYLKEEHTKNPNIVVAMVDKDFYPKLTRAGKEPIGFPTLRYISANDAEEYEDAKLDVRDRSAKSFADWIELKVGKKGVMKGVMKGGKMPGHTISCKKAVFKRRAGGRRNRTRRGGKWSLKYKRSIDCKRPKGFSQKQHCKSKKNRKN</sequence>
<name>A0A6C0B9F6_9ZZZZ</name>
<dbReference type="EMBL" id="MN739103">
    <property type="protein sequence ID" value="QHS88877.1"/>
    <property type="molecule type" value="Genomic_DNA"/>
</dbReference>
<organism evidence="2">
    <name type="scientific">viral metagenome</name>
    <dbReference type="NCBI Taxonomy" id="1070528"/>
    <lineage>
        <taxon>unclassified sequences</taxon>
        <taxon>metagenomes</taxon>
        <taxon>organismal metagenomes</taxon>
    </lineage>
</organism>
<dbReference type="SUPFAM" id="SSF52833">
    <property type="entry name" value="Thioredoxin-like"/>
    <property type="match status" value="1"/>
</dbReference>
<evidence type="ECO:0000313" key="2">
    <source>
        <dbReference type="EMBL" id="QHS88877.1"/>
    </source>
</evidence>
<reference evidence="2" key="1">
    <citation type="journal article" date="2020" name="Nature">
        <title>Giant virus diversity and host interactions through global metagenomics.</title>
        <authorList>
            <person name="Schulz F."/>
            <person name="Roux S."/>
            <person name="Paez-Espino D."/>
            <person name="Jungbluth S."/>
            <person name="Walsh D.A."/>
            <person name="Denef V.J."/>
            <person name="McMahon K.D."/>
            <person name="Konstantinidis K.T."/>
            <person name="Eloe-Fadrosh E.A."/>
            <person name="Kyrpides N.C."/>
            <person name="Woyke T."/>
        </authorList>
    </citation>
    <scope>NUCLEOTIDE SEQUENCE</scope>
    <source>
        <strain evidence="2">GVMAG-M-3300010158-59</strain>
    </source>
</reference>
<feature type="region of interest" description="Disordered" evidence="1">
    <location>
        <begin position="155"/>
        <end position="174"/>
    </location>
</feature>
<dbReference type="InterPro" id="IPR036249">
    <property type="entry name" value="Thioredoxin-like_sf"/>
</dbReference>
<dbReference type="AlphaFoldDB" id="A0A6C0B9F6"/>
<protein>
    <recommendedName>
        <fullName evidence="3">Thioredoxin domain-containing protein</fullName>
    </recommendedName>
</protein>
<evidence type="ECO:0008006" key="3">
    <source>
        <dbReference type="Google" id="ProtNLM"/>
    </source>
</evidence>
<accession>A0A6C0B9F6</accession>